<dbReference type="CDD" id="cd07185">
    <property type="entry name" value="OmpA_C-like"/>
    <property type="match status" value="1"/>
</dbReference>
<dbReference type="SUPFAM" id="SSF103088">
    <property type="entry name" value="OmpA-like"/>
    <property type="match status" value="1"/>
</dbReference>
<comment type="caution">
    <text evidence="5">The sequence shown here is derived from an EMBL/GenBank/DDBJ whole genome shotgun (WGS) entry which is preliminary data.</text>
</comment>
<keyword evidence="2" id="KW-0472">Membrane</keyword>
<dbReference type="PANTHER" id="PTHR30329">
    <property type="entry name" value="STATOR ELEMENT OF FLAGELLAR MOTOR COMPLEX"/>
    <property type="match status" value="1"/>
</dbReference>
<feature type="domain" description="OmpA-like" evidence="4">
    <location>
        <begin position="119"/>
        <end position="229"/>
    </location>
</feature>
<dbReference type="EMBL" id="BLAB01000002">
    <property type="protein sequence ID" value="GER94925.1"/>
    <property type="molecule type" value="Genomic_DNA"/>
</dbReference>
<dbReference type="InterPro" id="IPR006665">
    <property type="entry name" value="OmpA-like"/>
</dbReference>
<dbReference type="InterPro" id="IPR006664">
    <property type="entry name" value="OMP_bac"/>
</dbReference>
<evidence type="ECO:0000256" key="1">
    <source>
        <dbReference type="ARBA" id="ARBA00004442"/>
    </source>
</evidence>
<evidence type="ECO:0000256" key="3">
    <source>
        <dbReference type="ARBA" id="ARBA00023237"/>
    </source>
</evidence>
<gene>
    <name evidence="5" type="ORF">A45J_2646</name>
    <name evidence="6" type="ORF">A45J_2691</name>
</gene>
<evidence type="ECO:0000313" key="6">
    <source>
        <dbReference type="EMBL" id="GER94925.1"/>
    </source>
</evidence>
<organism evidence="5">
    <name type="scientific">hot springs metagenome</name>
    <dbReference type="NCBI Taxonomy" id="433727"/>
    <lineage>
        <taxon>unclassified sequences</taxon>
        <taxon>metagenomes</taxon>
        <taxon>ecological metagenomes</taxon>
    </lineage>
</organism>
<dbReference type="InterPro" id="IPR050330">
    <property type="entry name" value="Bact_OuterMem_StrucFunc"/>
</dbReference>
<evidence type="ECO:0000313" key="5">
    <source>
        <dbReference type="EMBL" id="GER94880.1"/>
    </source>
</evidence>
<name>A0A5J4L7J4_9ZZZZ</name>
<dbReference type="PANTHER" id="PTHR30329:SF21">
    <property type="entry name" value="LIPOPROTEIN YIAD-RELATED"/>
    <property type="match status" value="1"/>
</dbReference>
<comment type="subcellular location">
    <subcellularLocation>
        <location evidence="1">Cell outer membrane</location>
    </subcellularLocation>
</comment>
<dbReference type="PRINTS" id="PR01021">
    <property type="entry name" value="OMPADOMAIN"/>
</dbReference>
<dbReference type="AlphaFoldDB" id="A0A5J4L7J4"/>
<dbReference type="EMBL" id="BLAB01000001">
    <property type="protein sequence ID" value="GER94880.1"/>
    <property type="molecule type" value="Genomic_DNA"/>
</dbReference>
<dbReference type="PROSITE" id="PS51123">
    <property type="entry name" value="OMPA_2"/>
    <property type="match status" value="1"/>
</dbReference>
<dbReference type="Gene3D" id="3.30.1330.60">
    <property type="entry name" value="OmpA-like domain"/>
    <property type="match status" value="1"/>
</dbReference>
<dbReference type="Pfam" id="PF00691">
    <property type="entry name" value="OmpA"/>
    <property type="match status" value="1"/>
</dbReference>
<dbReference type="InterPro" id="IPR036737">
    <property type="entry name" value="OmpA-like_sf"/>
</dbReference>
<keyword evidence="3" id="KW-0998">Cell outer membrane</keyword>
<reference evidence="5" key="1">
    <citation type="submission" date="2019-10" db="EMBL/GenBank/DDBJ databases">
        <title>Metagenomic sequencing of thiosulfate-disproportionating enrichment culture.</title>
        <authorList>
            <person name="Umezawa K."/>
            <person name="Kojima H."/>
            <person name="Fukui M."/>
        </authorList>
    </citation>
    <scope>NUCLEOTIDE SEQUENCE</scope>
    <source>
        <strain evidence="5">45J</strain>
    </source>
</reference>
<dbReference type="GO" id="GO:0009279">
    <property type="term" value="C:cell outer membrane"/>
    <property type="evidence" value="ECO:0007669"/>
    <property type="project" value="UniProtKB-SubCell"/>
</dbReference>
<accession>A0A5J4L7J4</accession>
<evidence type="ECO:0000256" key="2">
    <source>
        <dbReference type="ARBA" id="ARBA00023136"/>
    </source>
</evidence>
<protein>
    <recommendedName>
        <fullName evidence="4">OmpA-like domain-containing protein</fullName>
    </recommendedName>
</protein>
<evidence type="ECO:0000259" key="4">
    <source>
        <dbReference type="PROSITE" id="PS51123"/>
    </source>
</evidence>
<proteinExistence type="predicted"/>
<sequence length="236" mass="27191">MIFKIIITMVFTLLLAIAHKPHPAYALTFLLPHELEQQGNVYIHYPSNQRYVYTDTPIFISKRQTVQDGNEEDAYLQEKANKKTRPIISLPLEQIIQQQKQQPVSCKSCGANQHQEDNQPQKERLLALKTNFDFDKSDVKKSELQKLSQKLSELKKADLIEIKGYTDKTGAEEYNDKLALKRAESVKQYLISQGIEETKIKIEAKGKCCYISPKDSENRRVEIWVEIENGGLHISQ</sequence>